<gene>
    <name evidence="14" type="primary">LOC108744820</name>
</gene>
<dbReference type="PIRSF" id="PIRSF001549">
    <property type="entry name" value="His-tRNA_synth"/>
    <property type="match status" value="1"/>
</dbReference>
<dbReference type="GO" id="GO:0004821">
    <property type="term" value="F:histidine-tRNA ligase activity"/>
    <property type="evidence" value="ECO:0007669"/>
    <property type="project" value="UniProtKB-EC"/>
</dbReference>
<dbReference type="InterPro" id="IPR006195">
    <property type="entry name" value="aa-tRNA-synth_II"/>
</dbReference>
<dbReference type="SUPFAM" id="SSF55681">
    <property type="entry name" value="Class II aaRS and biotin synthetases"/>
    <property type="match status" value="1"/>
</dbReference>
<evidence type="ECO:0000256" key="8">
    <source>
        <dbReference type="ARBA" id="ARBA00023146"/>
    </source>
</evidence>
<evidence type="ECO:0000256" key="5">
    <source>
        <dbReference type="ARBA" id="ARBA00022741"/>
    </source>
</evidence>
<dbReference type="InterPro" id="IPR004516">
    <property type="entry name" value="HisRS/HisZ"/>
</dbReference>
<dbReference type="PROSITE" id="PS50862">
    <property type="entry name" value="AA_TRNA_LIGASE_II"/>
    <property type="match status" value="1"/>
</dbReference>
<dbReference type="InterPro" id="IPR000738">
    <property type="entry name" value="WHEP-TRS_dom"/>
</dbReference>
<comment type="similarity">
    <text evidence="1">Belongs to the class-II aminoacyl-tRNA synthetase family.</text>
</comment>
<dbReference type="FunCoup" id="A0A7F5QZW5">
    <property type="interactions" value="2444"/>
</dbReference>
<keyword evidence="13" id="KW-1185">Reference proteome</keyword>
<dbReference type="SUPFAM" id="SSF52954">
    <property type="entry name" value="Class II aaRS ABD-related"/>
    <property type="match status" value="1"/>
</dbReference>
<dbReference type="Gene3D" id="1.10.287.10">
    <property type="entry name" value="S15/NS1, RNA-binding"/>
    <property type="match status" value="1"/>
</dbReference>
<accession>A0A7F5QZW5</accession>
<dbReference type="PANTHER" id="PTHR11476">
    <property type="entry name" value="HISTIDYL-TRNA SYNTHETASE"/>
    <property type="match status" value="1"/>
</dbReference>
<keyword evidence="4 14" id="KW-0436">Ligase</keyword>
<dbReference type="KEGG" id="apln:108744820"/>
<dbReference type="SUPFAM" id="SSF47060">
    <property type="entry name" value="S15/NS1 RNA-binding domain"/>
    <property type="match status" value="1"/>
</dbReference>
<evidence type="ECO:0000256" key="4">
    <source>
        <dbReference type="ARBA" id="ARBA00022598"/>
    </source>
</evidence>
<organism evidence="13 14">
    <name type="scientific">Agrilus planipennis</name>
    <name type="common">Emerald ash borer</name>
    <name type="synonym">Agrilus marcopoli</name>
    <dbReference type="NCBI Taxonomy" id="224129"/>
    <lineage>
        <taxon>Eukaryota</taxon>
        <taxon>Metazoa</taxon>
        <taxon>Ecdysozoa</taxon>
        <taxon>Arthropoda</taxon>
        <taxon>Hexapoda</taxon>
        <taxon>Insecta</taxon>
        <taxon>Pterygota</taxon>
        <taxon>Neoptera</taxon>
        <taxon>Endopterygota</taxon>
        <taxon>Coleoptera</taxon>
        <taxon>Polyphaga</taxon>
        <taxon>Elateriformia</taxon>
        <taxon>Buprestoidea</taxon>
        <taxon>Buprestidae</taxon>
        <taxon>Agrilinae</taxon>
        <taxon>Agrilus</taxon>
    </lineage>
</organism>
<comment type="catalytic activity">
    <reaction evidence="9">
        <text>tRNA(His) + L-histidine + ATP = L-histidyl-tRNA(His) + AMP + diphosphate + H(+)</text>
        <dbReference type="Rhea" id="RHEA:17313"/>
        <dbReference type="Rhea" id="RHEA-COMP:9665"/>
        <dbReference type="Rhea" id="RHEA-COMP:9689"/>
        <dbReference type="ChEBI" id="CHEBI:15378"/>
        <dbReference type="ChEBI" id="CHEBI:30616"/>
        <dbReference type="ChEBI" id="CHEBI:33019"/>
        <dbReference type="ChEBI" id="CHEBI:57595"/>
        <dbReference type="ChEBI" id="CHEBI:78442"/>
        <dbReference type="ChEBI" id="CHEBI:78527"/>
        <dbReference type="ChEBI" id="CHEBI:456215"/>
        <dbReference type="EC" id="6.1.1.21"/>
    </reaction>
</comment>
<dbReference type="RefSeq" id="XP_025830875.1">
    <property type="nucleotide sequence ID" value="XM_025975090.1"/>
</dbReference>
<dbReference type="PANTHER" id="PTHR11476:SF7">
    <property type="entry name" value="HISTIDINE--TRNA LIGASE"/>
    <property type="match status" value="1"/>
</dbReference>
<feature type="domain" description="WHEP-TRS" evidence="12">
    <location>
        <begin position="3"/>
        <end position="59"/>
    </location>
</feature>
<name>A0A7F5QZW5_AGRPL</name>
<evidence type="ECO:0000256" key="7">
    <source>
        <dbReference type="ARBA" id="ARBA00022917"/>
    </source>
</evidence>
<feature type="domain" description="Aminoacyl-transfer RNA synthetases class-II family profile" evidence="11">
    <location>
        <begin position="32"/>
        <end position="393"/>
    </location>
</feature>
<evidence type="ECO:0000256" key="2">
    <source>
        <dbReference type="ARBA" id="ARBA00012815"/>
    </source>
</evidence>
<evidence type="ECO:0000259" key="11">
    <source>
        <dbReference type="PROSITE" id="PS50862"/>
    </source>
</evidence>
<evidence type="ECO:0000313" key="14">
    <source>
        <dbReference type="RefSeq" id="XP_025830875.1"/>
    </source>
</evidence>
<keyword evidence="10" id="KW-0175">Coiled coil</keyword>
<dbReference type="FunFam" id="3.40.50.800:FF:000008">
    <property type="entry name" value="histidine--tRNA ligase, cytoplasmic isoform X1"/>
    <property type="match status" value="1"/>
</dbReference>
<evidence type="ECO:0000256" key="1">
    <source>
        <dbReference type="ARBA" id="ARBA00008226"/>
    </source>
</evidence>
<proteinExistence type="inferred from homology"/>
<dbReference type="InterPro" id="IPR033656">
    <property type="entry name" value="HisRS_anticodon"/>
</dbReference>
<keyword evidence="6" id="KW-0067">ATP-binding</keyword>
<dbReference type="InterPro" id="IPR015807">
    <property type="entry name" value="His-tRNA-ligase"/>
</dbReference>
<dbReference type="GO" id="GO:0005524">
    <property type="term" value="F:ATP binding"/>
    <property type="evidence" value="ECO:0007669"/>
    <property type="project" value="UniProtKB-KW"/>
</dbReference>
<evidence type="ECO:0000259" key="12">
    <source>
        <dbReference type="PROSITE" id="PS51185"/>
    </source>
</evidence>
<dbReference type="AlphaFoldDB" id="A0A7F5QZW5"/>
<dbReference type="EC" id="6.1.1.21" evidence="2"/>
<dbReference type="GO" id="GO:0032543">
    <property type="term" value="P:mitochondrial translation"/>
    <property type="evidence" value="ECO:0007669"/>
    <property type="project" value="TreeGrafter"/>
</dbReference>
<dbReference type="GO" id="GO:0005739">
    <property type="term" value="C:mitochondrion"/>
    <property type="evidence" value="ECO:0007669"/>
    <property type="project" value="TreeGrafter"/>
</dbReference>
<dbReference type="CDD" id="cd00859">
    <property type="entry name" value="HisRS_anticodon"/>
    <property type="match status" value="1"/>
</dbReference>
<dbReference type="NCBIfam" id="TIGR00442">
    <property type="entry name" value="hisS"/>
    <property type="match status" value="1"/>
</dbReference>
<dbReference type="Pfam" id="PF03129">
    <property type="entry name" value="HGTP_anticodon"/>
    <property type="match status" value="1"/>
</dbReference>
<evidence type="ECO:0000256" key="10">
    <source>
        <dbReference type="SAM" id="Coils"/>
    </source>
</evidence>
<dbReference type="GO" id="GO:0003723">
    <property type="term" value="F:RNA binding"/>
    <property type="evidence" value="ECO:0007669"/>
    <property type="project" value="TreeGrafter"/>
</dbReference>
<evidence type="ECO:0000256" key="9">
    <source>
        <dbReference type="ARBA" id="ARBA00047639"/>
    </source>
</evidence>
<dbReference type="SMART" id="SM00991">
    <property type="entry name" value="WHEP-TRS"/>
    <property type="match status" value="1"/>
</dbReference>
<dbReference type="InterPro" id="IPR041715">
    <property type="entry name" value="HisRS-like_core"/>
</dbReference>
<dbReference type="Gene3D" id="3.40.50.800">
    <property type="entry name" value="Anticodon-binding domain"/>
    <property type="match status" value="1"/>
</dbReference>
<dbReference type="HAMAP" id="MF_00127">
    <property type="entry name" value="His_tRNA_synth"/>
    <property type="match status" value="1"/>
</dbReference>
<dbReference type="OrthoDB" id="1906957at2759"/>
<keyword evidence="8" id="KW-0030">Aminoacyl-tRNA synthetase</keyword>
<dbReference type="Proteomes" id="UP000192223">
    <property type="component" value="Unplaced"/>
</dbReference>
<reference evidence="14" key="1">
    <citation type="submission" date="2025-08" db="UniProtKB">
        <authorList>
            <consortium name="RefSeq"/>
        </authorList>
    </citation>
    <scope>IDENTIFICATION</scope>
    <source>
        <tissue evidence="14">Entire body</tissue>
    </source>
</reference>
<keyword evidence="5" id="KW-0547">Nucleotide-binding</keyword>
<keyword evidence="7" id="KW-0648">Protein biosynthesis</keyword>
<dbReference type="Pfam" id="PF00458">
    <property type="entry name" value="WHEP-TRS"/>
    <property type="match status" value="1"/>
</dbReference>
<dbReference type="InterPro" id="IPR036621">
    <property type="entry name" value="Anticodon-bd_dom_sf"/>
</dbReference>
<dbReference type="FunFam" id="3.30.930.10:FF:000021">
    <property type="entry name" value="Probable histidine--tRNA ligase, mitochondrial"/>
    <property type="match status" value="1"/>
</dbReference>
<dbReference type="InterPro" id="IPR004154">
    <property type="entry name" value="Anticodon-bd"/>
</dbReference>
<evidence type="ECO:0000256" key="3">
    <source>
        <dbReference type="ARBA" id="ARBA00022490"/>
    </source>
</evidence>
<keyword evidence="3" id="KW-0963">Cytoplasm</keyword>
<evidence type="ECO:0000256" key="6">
    <source>
        <dbReference type="ARBA" id="ARBA00022840"/>
    </source>
</evidence>
<dbReference type="InParanoid" id="A0A7F5QZW5"/>
<dbReference type="Gene3D" id="3.30.930.10">
    <property type="entry name" value="Bira Bifunctional Protein, Domain 2"/>
    <property type="match status" value="1"/>
</dbReference>
<sequence>MQSKEQIQNLVKEQADLVRKLKAEKEIKDKIDQEVAKLLKLKAQLKAIEEDDVPSTKNFVLKAPKGTRDFTPEQMAIRKSVFQKIIAVFDKHGAETIDTPIFELKDVLTGKYGEDSKLIYDLKDQGGEILSLRYDLTVPFARYLAMNKISNIKRYHIAKVYRRDNPSITRGRYREFYQCDFDIAGVYDPMIPDAECVRVVYEILDSLHIGNFTIKLNHRQLLDGMFEACGVPTECFRAICSAVDKLDKSPWEEVRKEMINEKGLSPEVADKIGKYVQLNGREKLIGELLADSNLTKSKSAVAGLEAMKLMLHYCNLFGVSDKVLFDLSLARGLDYYTGIIYEAVLQDSTSEGSVGSVAGGGRYDNLVGMFDPKNKQVPCVGVSIGVERIFAVIEAKAAASKMKVRTTNVEVFVASAQKNLLEERMKLCTELWNKGVKAEQSYKKNPKLLAQLQHCEEYQIPLAVIIGESELQKGVVKLRDVVSRNEVEIPRAKLGEEIRKKLQEINTPMLNGYGSKTN</sequence>
<dbReference type="GeneID" id="108744820"/>
<dbReference type="PROSITE" id="PS51185">
    <property type="entry name" value="WHEP_TRS_2"/>
    <property type="match status" value="1"/>
</dbReference>
<dbReference type="InterPro" id="IPR045864">
    <property type="entry name" value="aa-tRNA-synth_II/BPL/LPL"/>
</dbReference>
<evidence type="ECO:0000313" key="13">
    <source>
        <dbReference type="Proteomes" id="UP000192223"/>
    </source>
</evidence>
<dbReference type="Pfam" id="PF13393">
    <property type="entry name" value="tRNA-synt_His"/>
    <property type="match status" value="1"/>
</dbReference>
<dbReference type="GO" id="GO:0006427">
    <property type="term" value="P:histidyl-tRNA aminoacylation"/>
    <property type="evidence" value="ECO:0007669"/>
    <property type="project" value="InterPro"/>
</dbReference>
<dbReference type="CDD" id="cd00773">
    <property type="entry name" value="HisRS-like_core"/>
    <property type="match status" value="1"/>
</dbReference>
<feature type="coiled-coil region" evidence="10">
    <location>
        <begin position="4"/>
        <end position="51"/>
    </location>
</feature>
<protein>
    <recommendedName>
        <fullName evidence="2">histidine--tRNA ligase</fullName>
        <ecNumber evidence="2">6.1.1.21</ecNumber>
    </recommendedName>
</protein>
<dbReference type="GO" id="GO:0005829">
    <property type="term" value="C:cytosol"/>
    <property type="evidence" value="ECO:0007669"/>
    <property type="project" value="TreeGrafter"/>
</dbReference>
<dbReference type="InterPro" id="IPR009068">
    <property type="entry name" value="uS15_NS1_RNA-bd_sf"/>
</dbReference>